<evidence type="ECO:0000313" key="2">
    <source>
        <dbReference type="Proteomes" id="UP000515697"/>
    </source>
</evidence>
<dbReference type="EMBL" id="LR865424">
    <property type="protein sequence ID" value="CAD2096873.1"/>
    <property type="molecule type" value="Genomic_DNA"/>
</dbReference>
<dbReference type="Pfam" id="PF06022">
    <property type="entry name" value="Cir_Bir_Yir"/>
    <property type="match status" value="1"/>
</dbReference>
<accession>A0A6V7SFJ1</accession>
<dbReference type="Proteomes" id="UP000515697">
    <property type="component" value="Chromosome PVSEL_03"/>
</dbReference>
<name>A0A6V7SFJ1_PLAVN</name>
<reference evidence="1 2" key="1">
    <citation type="submission" date="2020-08" db="EMBL/GenBank/DDBJ databases">
        <authorList>
            <person name="Ramaprasad A."/>
        </authorList>
    </citation>
    <scope>NUCLEOTIDE SEQUENCE [LARGE SCALE GENOMIC DNA]</scope>
</reference>
<protein>
    <submittedName>
        <fullName evidence="1">CIR protein PIR protein</fullName>
    </submittedName>
</protein>
<dbReference type="VEuPathDB" id="PlasmoDB:PVSEL_0300240"/>
<proteinExistence type="predicted"/>
<dbReference type="InterPro" id="IPR006477">
    <property type="entry name" value="Yir_bir_cir"/>
</dbReference>
<organism evidence="1 2">
    <name type="scientific">Plasmodium vinckei</name>
    <dbReference type="NCBI Taxonomy" id="5860"/>
    <lineage>
        <taxon>Eukaryota</taxon>
        <taxon>Sar</taxon>
        <taxon>Alveolata</taxon>
        <taxon>Apicomplexa</taxon>
        <taxon>Aconoidasida</taxon>
        <taxon>Haemosporida</taxon>
        <taxon>Plasmodiidae</taxon>
        <taxon>Plasmodium</taxon>
        <taxon>Plasmodium (Vinckeia)</taxon>
    </lineage>
</organism>
<evidence type="ECO:0000313" key="1">
    <source>
        <dbReference type="EMBL" id="CAD2096873.1"/>
    </source>
</evidence>
<gene>
    <name evidence="1" type="ORF">PVSEL_0300240</name>
</gene>
<dbReference type="AlphaFoldDB" id="A0A6V7SFJ1"/>
<sequence length="92" mass="10815">MFDHLRKRSPDELSQNELYQFKDDNNYYKMHCSNKNCEAGLDHFNSGCSVLFNEFLGCSSSFENNAKSNINIADYCNSYKEIIDKRKDLLRK</sequence>